<dbReference type="AlphaFoldDB" id="A0AAW1HBK7"/>
<dbReference type="InterPro" id="IPR045274">
    <property type="entry name" value="WAK-like"/>
</dbReference>
<dbReference type="Pfam" id="PF07714">
    <property type="entry name" value="PK_Tyr_Ser-Thr"/>
    <property type="match status" value="1"/>
</dbReference>
<reference evidence="4" key="1">
    <citation type="submission" date="2024-03" db="EMBL/GenBank/DDBJ databases">
        <title>WGS assembly of Saponaria officinalis var. Norfolk2.</title>
        <authorList>
            <person name="Jenkins J."/>
            <person name="Shu S."/>
            <person name="Grimwood J."/>
            <person name="Barry K."/>
            <person name="Goodstein D."/>
            <person name="Schmutz J."/>
            <person name="Leebens-Mack J."/>
            <person name="Osbourn A."/>
        </authorList>
    </citation>
    <scope>NUCLEOTIDE SEQUENCE [LARGE SCALE GENOMIC DNA]</scope>
    <source>
        <strain evidence="4">JIC</strain>
    </source>
</reference>
<evidence type="ECO:0000313" key="5">
    <source>
        <dbReference type="Proteomes" id="UP001443914"/>
    </source>
</evidence>
<dbReference type="GO" id="GO:0005886">
    <property type="term" value="C:plasma membrane"/>
    <property type="evidence" value="ECO:0007669"/>
    <property type="project" value="TreeGrafter"/>
</dbReference>
<keyword evidence="1" id="KW-0547">Nucleotide-binding</keyword>
<dbReference type="Gene3D" id="1.10.510.10">
    <property type="entry name" value="Transferase(Phosphotransferase) domain 1"/>
    <property type="match status" value="1"/>
</dbReference>
<evidence type="ECO:0000256" key="1">
    <source>
        <dbReference type="ARBA" id="ARBA00022741"/>
    </source>
</evidence>
<name>A0AAW1HBK7_SAPOF</name>
<dbReference type="EMBL" id="JBDFQZ010000012">
    <property type="protein sequence ID" value="KAK9673441.1"/>
    <property type="molecule type" value="Genomic_DNA"/>
</dbReference>
<gene>
    <name evidence="4" type="ORF">RND81_12G168200</name>
</gene>
<dbReference type="PANTHER" id="PTHR27005:SF468">
    <property type="entry name" value="OS01G0310500 PROTEIN"/>
    <property type="match status" value="1"/>
</dbReference>
<dbReference type="SUPFAM" id="SSF56112">
    <property type="entry name" value="Protein kinase-like (PK-like)"/>
    <property type="match status" value="1"/>
</dbReference>
<sequence length="401" mass="45701">MFCNLISSNKKLKSPVFTGISITNRFGILAKFMFPMSQSEKKKKYIKENKRRGQKFESKEEYFRKNGAILLEKQMALSKGQDIGARQMKIFSEKELRNATNNYDPDLVTGRLGSNHWTIVYKASLDDRTVVIKTPREVGPCPELTDLLLTDVSVGMVICHTNMVKIYGCCLETCIPMIVYEFYPNKDLHRYLHGIGLHKPLKWSSRLKGATDIAYALSYMHNALPKPVVHRDVMSYGVLLDSSFQAKLKNFGYSVSITPGKKDESWPVRGTPGYIDPEYIETWKVTDKCDVYSFGVLMLEMLTGLDPIGMARRGKWLVAEFASTAERNGINEMIDKNVLEEGNTDEIQRFLRLALTCVADKGVDRPTMISVVEELWQIQDHEPKEEDVMLRIKGSADIRIE</sequence>
<dbReference type="PANTHER" id="PTHR27005">
    <property type="entry name" value="WALL-ASSOCIATED RECEPTOR KINASE-LIKE 21"/>
    <property type="match status" value="1"/>
</dbReference>
<keyword evidence="2" id="KW-0067">ATP-binding</keyword>
<proteinExistence type="predicted"/>
<evidence type="ECO:0000259" key="3">
    <source>
        <dbReference type="PROSITE" id="PS50011"/>
    </source>
</evidence>
<organism evidence="4 5">
    <name type="scientific">Saponaria officinalis</name>
    <name type="common">Common soapwort</name>
    <name type="synonym">Lychnis saponaria</name>
    <dbReference type="NCBI Taxonomy" id="3572"/>
    <lineage>
        <taxon>Eukaryota</taxon>
        <taxon>Viridiplantae</taxon>
        <taxon>Streptophyta</taxon>
        <taxon>Embryophyta</taxon>
        <taxon>Tracheophyta</taxon>
        <taxon>Spermatophyta</taxon>
        <taxon>Magnoliopsida</taxon>
        <taxon>eudicotyledons</taxon>
        <taxon>Gunneridae</taxon>
        <taxon>Pentapetalae</taxon>
        <taxon>Caryophyllales</taxon>
        <taxon>Caryophyllaceae</taxon>
        <taxon>Caryophylleae</taxon>
        <taxon>Saponaria</taxon>
    </lineage>
</organism>
<keyword evidence="5" id="KW-1185">Reference proteome</keyword>
<dbReference type="InterPro" id="IPR011009">
    <property type="entry name" value="Kinase-like_dom_sf"/>
</dbReference>
<dbReference type="Gene3D" id="3.30.200.20">
    <property type="entry name" value="Phosphorylase Kinase, domain 1"/>
    <property type="match status" value="1"/>
</dbReference>
<accession>A0AAW1HBK7</accession>
<dbReference type="GO" id="GO:0007166">
    <property type="term" value="P:cell surface receptor signaling pathway"/>
    <property type="evidence" value="ECO:0007669"/>
    <property type="project" value="InterPro"/>
</dbReference>
<dbReference type="PROSITE" id="PS50011">
    <property type="entry name" value="PROTEIN_KINASE_DOM"/>
    <property type="match status" value="1"/>
</dbReference>
<protein>
    <recommendedName>
        <fullName evidence="3">Protein kinase domain-containing protein</fullName>
    </recommendedName>
</protein>
<evidence type="ECO:0000256" key="2">
    <source>
        <dbReference type="ARBA" id="ARBA00022840"/>
    </source>
</evidence>
<dbReference type="InterPro" id="IPR001245">
    <property type="entry name" value="Ser-Thr/Tyr_kinase_cat_dom"/>
</dbReference>
<evidence type="ECO:0000313" key="4">
    <source>
        <dbReference type="EMBL" id="KAK9673441.1"/>
    </source>
</evidence>
<dbReference type="GO" id="GO:0005524">
    <property type="term" value="F:ATP binding"/>
    <property type="evidence" value="ECO:0007669"/>
    <property type="project" value="UniProtKB-KW"/>
</dbReference>
<dbReference type="InterPro" id="IPR000719">
    <property type="entry name" value="Prot_kinase_dom"/>
</dbReference>
<dbReference type="GO" id="GO:0004674">
    <property type="term" value="F:protein serine/threonine kinase activity"/>
    <property type="evidence" value="ECO:0007669"/>
    <property type="project" value="TreeGrafter"/>
</dbReference>
<dbReference type="Proteomes" id="UP001443914">
    <property type="component" value="Unassembled WGS sequence"/>
</dbReference>
<comment type="caution">
    <text evidence="4">The sequence shown here is derived from an EMBL/GenBank/DDBJ whole genome shotgun (WGS) entry which is preliminary data.</text>
</comment>
<feature type="domain" description="Protein kinase" evidence="3">
    <location>
        <begin position="106"/>
        <end position="377"/>
    </location>
</feature>